<organism evidence="5 6">
    <name type="scientific">Penicillium steckii</name>
    <dbReference type="NCBI Taxonomy" id="303698"/>
    <lineage>
        <taxon>Eukaryota</taxon>
        <taxon>Fungi</taxon>
        <taxon>Dikarya</taxon>
        <taxon>Ascomycota</taxon>
        <taxon>Pezizomycotina</taxon>
        <taxon>Eurotiomycetes</taxon>
        <taxon>Eurotiomycetidae</taxon>
        <taxon>Eurotiales</taxon>
        <taxon>Aspergillaceae</taxon>
        <taxon>Penicillium</taxon>
    </lineage>
</organism>
<evidence type="ECO:0000256" key="2">
    <source>
        <dbReference type="ARBA" id="ARBA00012804"/>
    </source>
</evidence>
<dbReference type="PANTHER" id="PTHR43563:SF1">
    <property type="entry name" value="AMINE OXIDASE [FLAVIN-CONTAINING] B"/>
    <property type="match status" value="1"/>
</dbReference>
<evidence type="ECO:0000313" key="5">
    <source>
        <dbReference type="EMBL" id="OQE19851.1"/>
    </source>
</evidence>
<dbReference type="Gene3D" id="3.50.50.60">
    <property type="entry name" value="FAD/NAD(P)-binding domain"/>
    <property type="match status" value="2"/>
</dbReference>
<dbReference type="EC" id="1.4.3.4" evidence="2"/>
<dbReference type="PANTHER" id="PTHR43563">
    <property type="entry name" value="AMINE OXIDASE"/>
    <property type="match status" value="1"/>
</dbReference>
<evidence type="ECO:0000259" key="4">
    <source>
        <dbReference type="Pfam" id="PF01593"/>
    </source>
</evidence>
<dbReference type="Proteomes" id="UP000191285">
    <property type="component" value="Unassembled WGS sequence"/>
</dbReference>
<evidence type="ECO:0000313" key="6">
    <source>
        <dbReference type="Proteomes" id="UP000191285"/>
    </source>
</evidence>
<dbReference type="InterPro" id="IPR002937">
    <property type="entry name" value="Amino_oxidase"/>
</dbReference>
<dbReference type="OrthoDB" id="5046242at2759"/>
<dbReference type="InterPro" id="IPR036188">
    <property type="entry name" value="FAD/NAD-bd_sf"/>
</dbReference>
<protein>
    <recommendedName>
        <fullName evidence="2">monoamine oxidase</fullName>
        <ecNumber evidence="2">1.4.3.4</ecNumber>
    </recommendedName>
</protein>
<dbReference type="AlphaFoldDB" id="A0A1V6T148"/>
<name>A0A1V6T148_9EURO</name>
<dbReference type="GO" id="GO:0097621">
    <property type="term" value="F:monoamine oxidase activity"/>
    <property type="evidence" value="ECO:0007669"/>
    <property type="project" value="UniProtKB-EC"/>
</dbReference>
<comment type="caution">
    <text evidence="5">The sequence shown here is derived from an EMBL/GenBank/DDBJ whole genome shotgun (WGS) entry which is preliminary data.</text>
</comment>
<dbReference type="SUPFAM" id="SSF51905">
    <property type="entry name" value="FAD/NAD(P)-binding domain"/>
    <property type="match status" value="1"/>
</dbReference>
<proteinExistence type="inferred from homology"/>
<dbReference type="STRING" id="303698.A0A1V6T148"/>
<dbReference type="InterPro" id="IPR050703">
    <property type="entry name" value="Flavin_MAO"/>
</dbReference>
<sequence>MKYKISDGTTSLALAILNDFQGDRLLSSPVKAIHQAHDHCNVLLSTGKEIKTSTVFSTVPFNVAMTIEYSPPLSDLKQEAFSTGFIPASIDKILATTSRNLEDGLEINCEGSSLPYITGFADGPHRKDQSLITLLSRPDANLDTCDENLGLIENLHPDGLGLKSAYAHLWSKDPFARGVMPVRRPGFVCNYFEELRKPHERVFFCGSDFADGWRGFISGAFEDSYRVTREILNSC</sequence>
<dbReference type="Pfam" id="PF01593">
    <property type="entry name" value="Amino_oxidase"/>
    <property type="match status" value="1"/>
</dbReference>
<comment type="similarity">
    <text evidence="1">Belongs to the flavin monoamine oxidase family.</text>
</comment>
<comment type="catalytic activity">
    <reaction evidence="3">
        <text>a secondary aliphatic amine + O2 + H2O = a primary amine + an aldehyde + H2O2</text>
        <dbReference type="Rhea" id="RHEA:26414"/>
        <dbReference type="ChEBI" id="CHEBI:15377"/>
        <dbReference type="ChEBI" id="CHEBI:15379"/>
        <dbReference type="ChEBI" id="CHEBI:16240"/>
        <dbReference type="ChEBI" id="CHEBI:17478"/>
        <dbReference type="ChEBI" id="CHEBI:58855"/>
        <dbReference type="ChEBI" id="CHEBI:65296"/>
        <dbReference type="EC" id="1.4.3.4"/>
    </reaction>
</comment>
<gene>
    <name evidence="5" type="ORF">PENSTE_c014G02151</name>
</gene>
<reference evidence="6" key="1">
    <citation type="journal article" date="2017" name="Nat. Microbiol.">
        <title>Global analysis of biosynthetic gene clusters reveals vast potential of secondary metabolite production in Penicillium species.</title>
        <authorList>
            <person name="Nielsen J.C."/>
            <person name="Grijseels S."/>
            <person name="Prigent S."/>
            <person name="Ji B."/>
            <person name="Dainat J."/>
            <person name="Nielsen K.F."/>
            <person name="Frisvad J.C."/>
            <person name="Workman M."/>
            <person name="Nielsen J."/>
        </authorList>
    </citation>
    <scope>NUCLEOTIDE SEQUENCE [LARGE SCALE GENOMIC DNA]</scope>
    <source>
        <strain evidence="6">IBT 24891</strain>
    </source>
</reference>
<keyword evidence="6" id="KW-1185">Reference proteome</keyword>
<accession>A0A1V6T148</accession>
<evidence type="ECO:0000256" key="1">
    <source>
        <dbReference type="ARBA" id="ARBA00005995"/>
    </source>
</evidence>
<feature type="domain" description="Amine oxidase" evidence="4">
    <location>
        <begin position="8"/>
        <end position="232"/>
    </location>
</feature>
<dbReference type="EMBL" id="MLKD01000014">
    <property type="protein sequence ID" value="OQE19851.1"/>
    <property type="molecule type" value="Genomic_DNA"/>
</dbReference>
<evidence type="ECO:0000256" key="3">
    <source>
        <dbReference type="ARBA" id="ARBA00048448"/>
    </source>
</evidence>